<name>A0A5E7B405_PSEFL</name>
<evidence type="ECO:0000313" key="3">
    <source>
        <dbReference type="Proteomes" id="UP000326557"/>
    </source>
</evidence>
<accession>A0A5E7B405</accession>
<dbReference type="Proteomes" id="UP000326557">
    <property type="component" value="Unassembled WGS sequence"/>
</dbReference>
<dbReference type="EMBL" id="CABVHP010000003">
    <property type="protein sequence ID" value="VVN83657.1"/>
    <property type="molecule type" value="Genomic_DNA"/>
</dbReference>
<evidence type="ECO:0000256" key="1">
    <source>
        <dbReference type="SAM" id="Coils"/>
    </source>
</evidence>
<reference evidence="2 3" key="1">
    <citation type="submission" date="2019-09" db="EMBL/GenBank/DDBJ databases">
        <authorList>
            <person name="Chandra G."/>
            <person name="Truman W A."/>
        </authorList>
    </citation>
    <scope>NUCLEOTIDE SEQUENCE [LARGE SCALE GENOMIC DNA]</scope>
    <source>
        <strain evidence="2">PS704</strain>
    </source>
</reference>
<keyword evidence="1" id="KW-0175">Coiled coil</keyword>
<sequence>MTVDPYEIEDTSDWEGCPTRLETVKHYASMLEEDIQALKLELRAAKENISGLVTMNDQLSSDLTRARAWLANREAETTVQLSQIQSLTLVLSQKERIIRELQADKRK</sequence>
<evidence type="ECO:0000313" key="2">
    <source>
        <dbReference type="EMBL" id="VVN83657.1"/>
    </source>
</evidence>
<protein>
    <submittedName>
        <fullName evidence="2">Uncharacterized protein</fullName>
    </submittedName>
</protein>
<organism evidence="2 3">
    <name type="scientific">Pseudomonas fluorescens</name>
    <dbReference type="NCBI Taxonomy" id="294"/>
    <lineage>
        <taxon>Bacteria</taxon>
        <taxon>Pseudomonadati</taxon>
        <taxon>Pseudomonadota</taxon>
        <taxon>Gammaproteobacteria</taxon>
        <taxon>Pseudomonadales</taxon>
        <taxon>Pseudomonadaceae</taxon>
        <taxon>Pseudomonas</taxon>
    </lineage>
</organism>
<dbReference type="AlphaFoldDB" id="A0A5E7B405"/>
<proteinExistence type="predicted"/>
<feature type="coiled-coil region" evidence="1">
    <location>
        <begin position="28"/>
        <end position="55"/>
    </location>
</feature>
<dbReference type="RefSeq" id="WP_224792456.1">
    <property type="nucleotide sequence ID" value="NZ_CABVHP010000003.1"/>
</dbReference>
<gene>
    <name evidence="2" type="ORF">PS704_01296</name>
</gene>